<dbReference type="PROSITE" id="PS51257">
    <property type="entry name" value="PROKAR_LIPOPROTEIN"/>
    <property type="match status" value="1"/>
</dbReference>
<comment type="caution">
    <text evidence="2">The sequence shown here is derived from an EMBL/GenBank/DDBJ whole genome shotgun (WGS) entry which is preliminary data.</text>
</comment>
<protein>
    <submittedName>
        <fullName evidence="2">Uncharacterized protein</fullName>
    </submittedName>
</protein>
<proteinExistence type="predicted"/>
<organism evidence="2 3">
    <name type="scientific">Parelaphostrongylus tenuis</name>
    <name type="common">Meningeal worm</name>
    <dbReference type="NCBI Taxonomy" id="148309"/>
    <lineage>
        <taxon>Eukaryota</taxon>
        <taxon>Metazoa</taxon>
        <taxon>Ecdysozoa</taxon>
        <taxon>Nematoda</taxon>
        <taxon>Chromadorea</taxon>
        <taxon>Rhabditida</taxon>
        <taxon>Rhabditina</taxon>
        <taxon>Rhabditomorpha</taxon>
        <taxon>Strongyloidea</taxon>
        <taxon>Metastrongylidae</taxon>
        <taxon>Parelaphostrongylus</taxon>
    </lineage>
</organism>
<name>A0AAD5R797_PARTN</name>
<dbReference type="Proteomes" id="UP001196413">
    <property type="component" value="Unassembled WGS sequence"/>
</dbReference>
<evidence type="ECO:0000313" key="3">
    <source>
        <dbReference type="Proteomes" id="UP001196413"/>
    </source>
</evidence>
<keyword evidence="3" id="KW-1185">Reference proteome</keyword>
<dbReference type="EMBL" id="JAHQIW010006893">
    <property type="protein sequence ID" value="KAJ1371035.1"/>
    <property type="molecule type" value="Genomic_DNA"/>
</dbReference>
<dbReference type="AlphaFoldDB" id="A0AAD5R797"/>
<evidence type="ECO:0000256" key="1">
    <source>
        <dbReference type="SAM" id="SignalP"/>
    </source>
</evidence>
<sequence length="70" mass="7232">MARLSVIGSVVILVLITTTVLGCGVMPPEQASNRSFTVTGFKLPVSMVAYTGTGSIPTEVPGHRKKQGGS</sequence>
<feature type="chain" id="PRO_5042135818" evidence="1">
    <location>
        <begin position="23"/>
        <end position="70"/>
    </location>
</feature>
<keyword evidence="1" id="KW-0732">Signal</keyword>
<feature type="signal peptide" evidence="1">
    <location>
        <begin position="1"/>
        <end position="22"/>
    </location>
</feature>
<accession>A0AAD5R797</accession>
<gene>
    <name evidence="2" type="ORF">KIN20_032904</name>
</gene>
<reference evidence="2" key="1">
    <citation type="submission" date="2021-06" db="EMBL/GenBank/DDBJ databases">
        <title>Parelaphostrongylus tenuis whole genome reference sequence.</title>
        <authorList>
            <person name="Garwood T.J."/>
            <person name="Larsen P.A."/>
            <person name="Fountain-Jones N.M."/>
            <person name="Garbe J.R."/>
            <person name="Macchietto M.G."/>
            <person name="Kania S.A."/>
            <person name="Gerhold R.W."/>
            <person name="Richards J.E."/>
            <person name="Wolf T.M."/>
        </authorList>
    </citation>
    <scope>NUCLEOTIDE SEQUENCE</scope>
    <source>
        <strain evidence="2">MNPRO001-30</strain>
        <tissue evidence="2">Meninges</tissue>
    </source>
</reference>
<evidence type="ECO:0000313" key="2">
    <source>
        <dbReference type="EMBL" id="KAJ1371035.1"/>
    </source>
</evidence>